<dbReference type="OrthoDB" id="430866at2759"/>
<feature type="compositionally biased region" description="Acidic residues" evidence="1">
    <location>
        <begin position="355"/>
        <end position="364"/>
    </location>
</feature>
<sequence length="614" mass="66197">MFKWLSSFRDSLWSTSQSRAALEIQLEFGDKRTGKRGPVLSSGIIPIDGKEMAYSLTPSVLELYSLDSEFKKGKLEYSHTPREGQSFTCGAQGLIAGNPVIYLGCQERNLIEVFAPQQKTVIHTYFTAPSEGHSEVGAEALLDGITCMTIMPAGEDEGVDRTAAVAGSTSGLVYVFNSLDSPAPSGVVTLTLPSIGQEQGNRTPSGRKSPPAVTAICYLHDEFWVGLENGEIIVLDKEFNKVDNLTSPSSVPSSETNDDTGGGSGPRSSSQSVSSGSHDAITCINYCDMLDVVFTLAAHHTVVLWKRGDRAVEHVYPTSIMTCGTPLSAFAVVQLDVKMELPIARNSQTKPAASQEDESDESSEEATTTEQGEGDHATTTPKKGSHKKKGKKHSKSSSSPSESAEDTSSSEPAPTREVEKPVALMVLGGTDGSIVLRQLVRRAADSRLQIILLRHYESLADFQRREDDENYDEYLCPLTSLVYVPSKKCILVGDAGCRVHGFGPLDEIVLDCSSMIRSMVEHQEDRDALPFGRPDLVASPGGEAPTDSGGECVSEIELDDESPKRDEANASPMPQIDRKLAHPSGLRCQPRCGCHPSLRISGQSLSESRALVEI</sequence>
<protein>
    <submittedName>
        <fullName evidence="2">Uncharacterized protein</fullName>
    </submittedName>
</protein>
<feature type="region of interest" description="Disordered" evidence="1">
    <location>
        <begin position="557"/>
        <end position="580"/>
    </location>
</feature>
<evidence type="ECO:0000313" key="2">
    <source>
        <dbReference type="EMBL" id="KAF4695065.1"/>
    </source>
</evidence>
<gene>
    <name evidence="2" type="ORF">FOZ60_005802</name>
</gene>
<accession>A0A7J6PG19</accession>
<feature type="region of interest" description="Disordered" evidence="1">
    <location>
        <begin position="346"/>
        <end position="419"/>
    </location>
</feature>
<evidence type="ECO:0000313" key="3">
    <source>
        <dbReference type="Proteomes" id="UP000541610"/>
    </source>
</evidence>
<dbReference type="EMBL" id="JABANP010000024">
    <property type="protein sequence ID" value="KAF4695065.1"/>
    <property type="molecule type" value="Genomic_DNA"/>
</dbReference>
<organism evidence="2 3">
    <name type="scientific">Perkinsus olseni</name>
    <name type="common">Perkinsus atlanticus</name>
    <dbReference type="NCBI Taxonomy" id="32597"/>
    <lineage>
        <taxon>Eukaryota</taxon>
        <taxon>Sar</taxon>
        <taxon>Alveolata</taxon>
        <taxon>Perkinsozoa</taxon>
        <taxon>Perkinsea</taxon>
        <taxon>Perkinsida</taxon>
        <taxon>Perkinsidae</taxon>
        <taxon>Perkinsus</taxon>
    </lineage>
</organism>
<evidence type="ECO:0000256" key="1">
    <source>
        <dbReference type="SAM" id="MobiDB-lite"/>
    </source>
</evidence>
<feature type="region of interest" description="Disordered" evidence="1">
    <location>
        <begin position="245"/>
        <end position="275"/>
    </location>
</feature>
<dbReference type="SUPFAM" id="SSF50978">
    <property type="entry name" value="WD40 repeat-like"/>
    <property type="match status" value="1"/>
</dbReference>
<dbReference type="InterPro" id="IPR036322">
    <property type="entry name" value="WD40_repeat_dom_sf"/>
</dbReference>
<proteinExistence type="predicted"/>
<name>A0A7J6PG19_PEROL</name>
<comment type="caution">
    <text evidence="2">The sequence shown here is derived from an EMBL/GenBank/DDBJ whole genome shotgun (WGS) entry which is preliminary data.</text>
</comment>
<reference evidence="2 3" key="1">
    <citation type="submission" date="2020-04" db="EMBL/GenBank/DDBJ databases">
        <title>Perkinsus olseni comparative genomics.</title>
        <authorList>
            <person name="Bogema D.R."/>
        </authorList>
    </citation>
    <scope>NUCLEOTIDE SEQUENCE [LARGE SCALE GENOMIC DNA]</scope>
    <source>
        <strain evidence="2">00978-12</strain>
    </source>
</reference>
<feature type="compositionally biased region" description="Polar residues" evidence="1">
    <location>
        <begin position="245"/>
        <end position="255"/>
    </location>
</feature>
<dbReference type="Proteomes" id="UP000541610">
    <property type="component" value="Unassembled WGS sequence"/>
</dbReference>
<dbReference type="AlphaFoldDB" id="A0A7J6PG19"/>
<feature type="compositionally biased region" description="Low complexity" evidence="1">
    <location>
        <begin position="266"/>
        <end position="275"/>
    </location>
</feature>
<feature type="compositionally biased region" description="Low complexity" evidence="1">
    <location>
        <begin position="396"/>
        <end position="413"/>
    </location>
</feature>
<feature type="compositionally biased region" description="Basic residues" evidence="1">
    <location>
        <begin position="383"/>
        <end position="395"/>
    </location>
</feature>